<comment type="caution">
    <text evidence="1">The sequence shown here is derived from an EMBL/GenBank/DDBJ whole genome shotgun (WGS) entry which is preliminary data.</text>
</comment>
<dbReference type="Proteomes" id="UP000295719">
    <property type="component" value="Unassembled WGS sequence"/>
</dbReference>
<sequence>MTRAGKLFLEHRPRVFTALQQAQEEKRSPPKLADDADFRWWSSLERAAQGCAFFVLESCGPK</sequence>
<reference evidence="1 2" key="1">
    <citation type="submission" date="2019-03" db="EMBL/GenBank/DDBJ databases">
        <title>Genomic Encyclopedia of Type Strains, Phase IV (KMG-IV): sequencing the most valuable type-strain genomes for metagenomic binning, comparative biology and taxonomic classification.</title>
        <authorList>
            <person name="Goeker M."/>
        </authorList>
    </citation>
    <scope>NUCLEOTIDE SEQUENCE [LARGE SCALE GENOMIC DNA]</scope>
    <source>
        <strain evidence="1 2">DSM 19580</strain>
    </source>
</reference>
<keyword evidence="2" id="KW-1185">Reference proteome</keyword>
<proteinExistence type="predicted"/>
<evidence type="ECO:0000313" key="1">
    <source>
        <dbReference type="EMBL" id="TCV99101.1"/>
    </source>
</evidence>
<gene>
    <name evidence="1" type="ORF">EDC52_102440</name>
</gene>
<name>A0A4R3Z258_9GAMM</name>
<protein>
    <submittedName>
        <fullName evidence="1">Uncharacterized protein</fullName>
    </submittedName>
</protein>
<organism evidence="1 2">
    <name type="scientific">Biostraticola tofi</name>
    <dbReference type="NCBI Taxonomy" id="466109"/>
    <lineage>
        <taxon>Bacteria</taxon>
        <taxon>Pseudomonadati</taxon>
        <taxon>Pseudomonadota</taxon>
        <taxon>Gammaproteobacteria</taxon>
        <taxon>Enterobacterales</taxon>
        <taxon>Bruguierivoracaceae</taxon>
        <taxon>Biostraticola</taxon>
    </lineage>
</organism>
<dbReference type="EMBL" id="SMCR01000002">
    <property type="protein sequence ID" value="TCV99101.1"/>
    <property type="molecule type" value="Genomic_DNA"/>
</dbReference>
<accession>A0A4R3Z258</accession>
<evidence type="ECO:0000313" key="2">
    <source>
        <dbReference type="Proteomes" id="UP000295719"/>
    </source>
</evidence>
<dbReference type="AlphaFoldDB" id="A0A4R3Z258"/>